<evidence type="ECO:0000256" key="2">
    <source>
        <dbReference type="ARBA" id="ARBA00023002"/>
    </source>
</evidence>
<dbReference type="RefSeq" id="WP_038074583.1">
    <property type="nucleotide sequence ID" value="NZ_JHEG04000001.1"/>
</dbReference>
<protein>
    <recommendedName>
        <fullName evidence="1">propane 2-monooxygenase</fullName>
        <ecNumber evidence="1">1.14.13.227</ecNumber>
    </recommendedName>
</protein>
<dbReference type="STRING" id="1479485.DA73_0219310"/>
<dbReference type="InterPro" id="IPR009078">
    <property type="entry name" value="Ferritin-like_SF"/>
</dbReference>
<proteinExistence type="predicted"/>
<dbReference type="CDD" id="cd01058">
    <property type="entry name" value="AAMH_B"/>
    <property type="match status" value="1"/>
</dbReference>
<sequence length="343" mass="40534">MSSQRKSQRRKRRTWSLFGELQRIPSEYEIVTHKLHYHFRREPAPFEIDPNVPINNWYLKYREGSPFQVDDWENFRDPFQLTYRSYIQQQKERETYIDNLIDEFERKDSDTHLSKNWVEILERLYIPSRFSTHVLQMVAQYIGQMAPSAYISNMVHFQGADECRRIQRSAYRTKALSLVHNPDLASSEKTRLIWEEDSVWQPMREFLEKLLVTYDWGEAFAGLNLVAKPLYDELMLNELGKLAELNGDRLLTYINGDLALDSQRSRDWTQALVKYAIEHRSENQQLLQQWVNKWIPLAHRAVEELATVFNNAPHPNKPDEVTQSVIGLHQAFLDTTLGCSQSL</sequence>
<reference evidence="6" key="1">
    <citation type="journal article" date="2015" name="Genome Announc.">
        <title>Draft Genome Sequence of Tolypothrix boutellei Strain VB521301.</title>
        <authorList>
            <person name="Chandrababunaidu M.M."/>
            <person name="Singh D."/>
            <person name="Sen D."/>
            <person name="Bhan S."/>
            <person name="Das S."/>
            <person name="Gupta A."/>
            <person name="Adhikary S.P."/>
            <person name="Tripathy S."/>
        </authorList>
    </citation>
    <scope>NUCLEOTIDE SEQUENCE</scope>
    <source>
        <strain evidence="6">VB521301</strain>
    </source>
</reference>
<name>A0A0C1ND45_9CYAN</name>
<dbReference type="AlphaFoldDB" id="A0A0C1ND45"/>
<evidence type="ECO:0000256" key="4">
    <source>
        <dbReference type="ARBA" id="ARBA00048941"/>
    </source>
</evidence>
<dbReference type="InterPro" id="IPR003430">
    <property type="entry name" value="Phenol_Hydrox"/>
</dbReference>
<dbReference type="PIRSF" id="PIRSF000040">
    <property type="entry name" value="MMOH_comp"/>
    <property type="match status" value="1"/>
</dbReference>
<dbReference type="InterPro" id="IPR012348">
    <property type="entry name" value="RNR-like"/>
</dbReference>
<dbReference type="EMBL" id="JHEG04000001">
    <property type="protein sequence ID" value="KAF3886654.1"/>
    <property type="molecule type" value="Genomic_DNA"/>
</dbReference>
<accession>A0A0C1ND45</accession>
<organism evidence="6">
    <name type="scientific">Tolypothrix bouteillei VB521301</name>
    <dbReference type="NCBI Taxonomy" id="1479485"/>
    <lineage>
        <taxon>Bacteria</taxon>
        <taxon>Bacillati</taxon>
        <taxon>Cyanobacteriota</taxon>
        <taxon>Cyanophyceae</taxon>
        <taxon>Nostocales</taxon>
        <taxon>Tolypothrichaceae</taxon>
        <taxon>Tolypothrix</taxon>
    </lineage>
</organism>
<evidence type="ECO:0000313" key="5">
    <source>
        <dbReference type="EMBL" id="KAF3886654.1"/>
    </source>
</evidence>
<comment type="catalytic activity">
    <reaction evidence="4">
        <text>propane + NADH + O2 + H(+) = propan-2-ol + NAD(+) + H2O</text>
        <dbReference type="Rhea" id="RHEA:49992"/>
        <dbReference type="ChEBI" id="CHEBI:15377"/>
        <dbReference type="ChEBI" id="CHEBI:15378"/>
        <dbReference type="ChEBI" id="CHEBI:15379"/>
        <dbReference type="ChEBI" id="CHEBI:17824"/>
        <dbReference type="ChEBI" id="CHEBI:32879"/>
        <dbReference type="ChEBI" id="CHEBI:57540"/>
        <dbReference type="ChEBI" id="CHEBI:57945"/>
        <dbReference type="EC" id="1.14.13.227"/>
    </reaction>
</comment>
<evidence type="ECO:0000313" key="7">
    <source>
        <dbReference type="Proteomes" id="UP000029738"/>
    </source>
</evidence>
<reference evidence="5" key="2">
    <citation type="submission" date="2019-11" db="EMBL/GenBank/DDBJ databases">
        <title>Improved Assembly of Tolypothrix boutellei genome.</title>
        <authorList>
            <person name="Sarangi A.N."/>
            <person name="Mukherjee M."/>
            <person name="Ghosh S."/>
            <person name="Singh D."/>
            <person name="Das A."/>
            <person name="Kant S."/>
            <person name="Prusty A."/>
            <person name="Tripathy S."/>
        </authorList>
    </citation>
    <scope>NUCLEOTIDE SEQUENCE</scope>
    <source>
        <strain evidence="5">VB521301</strain>
    </source>
</reference>
<dbReference type="GO" id="GO:0016709">
    <property type="term" value="F:oxidoreductase activity, acting on paired donors, with incorporation or reduction of molecular oxygen, NAD(P)H as one donor, and incorporation of one atom of oxygen"/>
    <property type="evidence" value="ECO:0007669"/>
    <property type="project" value="InterPro"/>
</dbReference>
<comment type="caution">
    <text evidence="6">The sequence shown here is derived from an EMBL/GenBank/DDBJ whole genome shotgun (WGS) entry which is preliminary data.</text>
</comment>
<evidence type="ECO:0000256" key="1">
    <source>
        <dbReference type="ARBA" id="ARBA00012710"/>
    </source>
</evidence>
<keyword evidence="3" id="KW-0503">Monooxygenase</keyword>
<keyword evidence="7" id="KW-1185">Reference proteome</keyword>
<keyword evidence="2" id="KW-0560">Oxidoreductase</keyword>
<evidence type="ECO:0000256" key="3">
    <source>
        <dbReference type="ARBA" id="ARBA00023033"/>
    </source>
</evidence>
<dbReference type="InterPro" id="IPR012078">
    <property type="entry name" value="MP_mOase_hydro"/>
</dbReference>
<dbReference type="Proteomes" id="UP000029738">
    <property type="component" value="Unassembled WGS sequence"/>
</dbReference>
<dbReference type="OrthoDB" id="9806768at2"/>
<dbReference type="EC" id="1.14.13.227" evidence="1"/>
<dbReference type="SUPFAM" id="SSF47240">
    <property type="entry name" value="Ferritin-like"/>
    <property type="match status" value="1"/>
</dbReference>
<dbReference type="Gene3D" id="1.10.620.20">
    <property type="entry name" value="Ribonucleotide Reductase, subunit A"/>
    <property type="match status" value="1"/>
</dbReference>
<evidence type="ECO:0000313" key="6">
    <source>
        <dbReference type="EMBL" id="KIE10661.1"/>
    </source>
</evidence>
<dbReference type="EMBL" id="JHEG02000048">
    <property type="protein sequence ID" value="KIE10661.1"/>
    <property type="molecule type" value="Genomic_DNA"/>
</dbReference>
<dbReference type="Pfam" id="PF02332">
    <property type="entry name" value="Phenol_Hydrox"/>
    <property type="match status" value="1"/>
</dbReference>
<gene>
    <name evidence="6" type="ORF">DA73_0219310</name>
    <name evidence="5" type="ORF">DA73_0400015075</name>
</gene>